<organism evidence="1 2">
    <name type="scientific">Trachymyrmex septentrionalis</name>
    <dbReference type="NCBI Taxonomy" id="34720"/>
    <lineage>
        <taxon>Eukaryota</taxon>
        <taxon>Metazoa</taxon>
        <taxon>Ecdysozoa</taxon>
        <taxon>Arthropoda</taxon>
        <taxon>Hexapoda</taxon>
        <taxon>Insecta</taxon>
        <taxon>Pterygota</taxon>
        <taxon>Neoptera</taxon>
        <taxon>Endopterygota</taxon>
        <taxon>Hymenoptera</taxon>
        <taxon>Apocrita</taxon>
        <taxon>Aculeata</taxon>
        <taxon>Formicoidea</taxon>
        <taxon>Formicidae</taxon>
        <taxon>Myrmicinae</taxon>
        <taxon>Trachymyrmex</taxon>
    </lineage>
</organism>
<dbReference type="EMBL" id="KQ981768">
    <property type="protein sequence ID" value="KYN35961.1"/>
    <property type="molecule type" value="Genomic_DNA"/>
</dbReference>
<gene>
    <name evidence="1" type="ORF">ALC56_09752</name>
</gene>
<evidence type="ECO:0000313" key="1">
    <source>
        <dbReference type="EMBL" id="KYN35961.1"/>
    </source>
</evidence>
<accession>A0A195F6E8</accession>
<proteinExistence type="predicted"/>
<dbReference type="AlphaFoldDB" id="A0A195F6E8"/>
<evidence type="ECO:0000313" key="2">
    <source>
        <dbReference type="Proteomes" id="UP000078541"/>
    </source>
</evidence>
<protein>
    <submittedName>
        <fullName evidence="1">Uncharacterized protein</fullName>
    </submittedName>
</protein>
<name>A0A195F6E8_9HYME</name>
<reference evidence="1 2" key="1">
    <citation type="submission" date="2016-03" db="EMBL/GenBank/DDBJ databases">
        <title>Trachymyrmex septentrionalis WGS genome.</title>
        <authorList>
            <person name="Nygaard S."/>
            <person name="Hu H."/>
            <person name="Boomsma J."/>
            <person name="Zhang G."/>
        </authorList>
    </citation>
    <scope>NUCLEOTIDE SEQUENCE [LARGE SCALE GENOMIC DNA]</scope>
    <source>
        <strain evidence="1">Tsep2-gDNA-1</strain>
        <tissue evidence="1">Whole body</tissue>
    </source>
</reference>
<sequence>MSDSCATTPPLPPPSGDYANVIINCQCSLFNDSSSRSLNTPNCRDVTKIAIQVHRCVSKLLIRRDDLRNREALFLVITATICVDQCCVLASTLPRIPTTKCHRGLRAHKDPKKARATQSLGAAGVRRYSPVLAGAVQRRTATKKKEEEGCDPDTHREIAAGGVRDVTWHGRHACTLVDARTHGRIGKNG</sequence>
<keyword evidence="2" id="KW-1185">Reference proteome</keyword>
<dbReference type="Proteomes" id="UP000078541">
    <property type="component" value="Unassembled WGS sequence"/>
</dbReference>